<dbReference type="AlphaFoldDB" id="A0A7W7ZW61"/>
<dbReference type="SUPFAM" id="SSF140453">
    <property type="entry name" value="EsxAB dimer-like"/>
    <property type="match status" value="1"/>
</dbReference>
<dbReference type="Proteomes" id="UP000568380">
    <property type="component" value="Unassembled WGS sequence"/>
</dbReference>
<dbReference type="InterPro" id="IPR036689">
    <property type="entry name" value="ESAT-6-like_sf"/>
</dbReference>
<dbReference type="Pfam" id="PF06013">
    <property type="entry name" value="WXG100"/>
    <property type="match status" value="1"/>
</dbReference>
<protein>
    <submittedName>
        <fullName evidence="1">Uncharacterized protein YukE</fullName>
    </submittedName>
</protein>
<reference evidence="1 2" key="1">
    <citation type="submission" date="2020-08" db="EMBL/GenBank/DDBJ databases">
        <title>Genomic Encyclopedia of Type Strains, Phase IV (KMG-IV): sequencing the most valuable type-strain genomes for metagenomic binning, comparative biology and taxonomic classification.</title>
        <authorList>
            <person name="Goeker M."/>
        </authorList>
    </citation>
    <scope>NUCLEOTIDE SEQUENCE [LARGE SCALE GENOMIC DNA]</scope>
    <source>
        <strain evidence="1 2">DSM 45385</strain>
    </source>
</reference>
<accession>A0A7W7ZW61</accession>
<dbReference type="InterPro" id="IPR010310">
    <property type="entry name" value="T7SS_ESAT-6-like"/>
</dbReference>
<sequence length="102" mass="11584">MSEDIYDVTKINYGGLSEGETEFGTAFRNLVTTLETLQTELDKKTAIWQGEAKVVYESVKVTWQTEAKDLAQFVDLLAKNINITSMNMRQVEKVNSQIFDGR</sequence>
<dbReference type="Gene3D" id="1.10.287.1060">
    <property type="entry name" value="ESAT-6-like"/>
    <property type="match status" value="1"/>
</dbReference>
<dbReference type="EMBL" id="JACHIN010000001">
    <property type="protein sequence ID" value="MBB5074866.1"/>
    <property type="molecule type" value="Genomic_DNA"/>
</dbReference>
<proteinExistence type="predicted"/>
<dbReference type="RefSeq" id="WP_184957843.1">
    <property type="nucleotide sequence ID" value="NZ_JACHIN010000001.1"/>
</dbReference>
<gene>
    <name evidence="1" type="ORF">HNR40_000312</name>
</gene>
<comment type="caution">
    <text evidence="1">The sequence shown here is derived from an EMBL/GenBank/DDBJ whole genome shotgun (WGS) entry which is preliminary data.</text>
</comment>
<evidence type="ECO:0000313" key="1">
    <source>
        <dbReference type="EMBL" id="MBB5074866.1"/>
    </source>
</evidence>
<evidence type="ECO:0000313" key="2">
    <source>
        <dbReference type="Proteomes" id="UP000568380"/>
    </source>
</evidence>
<name>A0A7W7ZW61_9ACTN</name>
<organism evidence="1 2">
    <name type="scientific">Nonomuraea endophytica</name>
    <dbReference type="NCBI Taxonomy" id="714136"/>
    <lineage>
        <taxon>Bacteria</taxon>
        <taxon>Bacillati</taxon>
        <taxon>Actinomycetota</taxon>
        <taxon>Actinomycetes</taxon>
        <taxon>Streptosporangiales</taxon>
        <taxon>Streptosporangiaceae</taxon>
        <taxon>Nonomuraea</taxon>
    </lineage>
</organism>
<keyword evidence="2" id="KW-1185">Reference proteome</keyword>